<evidence type="ECO:0000256" key="1">
    <source>
        <dbReference type="SAM" id="MobiDB-lite"/>
    </source>
</evidence>
<accession>A0A9P1NQP1</accession>
<geneLocation type="plasmid" evidence="2 3">
    <name>AZOBR_p2</name>
</geneLocation>
<reference evidence="2 3" key="1">
    <citation type="journal article" date="2011" name="PLoS Genet.">
        <title>Azospirillum genomes reveal transition of bacteria from aquatic to terrestrial environments.</title>
        <authorList>
            <person name="Wisniewski-Dye F."/>
            <person name="Borziak K."/>
            <person name="Khalsa-Moyers G."/>
            <person name="Alexandre G."/>
            <person name="Sukharnikov L.O."/>
            <person name="Wuichet K."/>
            <person name="Hurst G.B."/>
            <person name="McDonald W.H."/>
            <person name="Robertson J.S."/>
            <person name="Barbe V."/>
            <person name="Calteau A."/>
            <person name="Rouy Z."/>
            <person name="Mangenot S."/>
            <person name="Prigent-Combaret C."/>
            <person name="Normand P."/>
            <person name="Boyer M."/>
            <person name="Siguier P."/>
            <person name="Dessaux Y."/>
            <person name="Elmerich C."/>
            <person name="Condemine G."/>
            <person name="Krishnen G."/>
            <person name="Kennedy I."/>
            <person name="Paterson A.H."/>
            <person name="Gonzalez V."/>
            <person name="Mavingui P."/>
            <person name="Zhulin I.B."/>
        </authorList>
    </citation>
    <scope>NUCLEOTIDE SEQUENCE [LARGE SCALE GENOMIC DNA]</scope>
    <source>
        <strain evidence="2 3">Sp245</strain>
    </source>
</reference>
<keyword evidence="3" id="KW-1185">Reference proteome</keyword>
<dbReference type="KEGG" id="abs:AZOBR_p280094"/>
<dbReference type="EMBL" id="HE577329">
    <property type="protein sequence ID" value="CCD02208.1"/>
    <property type="molecule type" value="Genomic_DNA"/>
</dbReference>
<protein>
    <submittedName>
        <fullName evidence="2">Uncharacterized protein</fullName>
    </submittedName>
</protein>
<feature type="region of interest" description="Disordered" evidence="1">
    <location>
        <begin position="1"/>
        <end position="22"/>
    </location>
</feature>
<name>A0A9P1NQP1_9PROT</name>
<keyword evidence="2" id="KW-0614">Plasmid</keyword>
<evidence type="ECO:0000313" key="3">
    <source>
        <dbReference type="Proteomes" id="UP000007319"/>
    </source>
</evidence>
<dbReference type="AlphaFoldDB" id="A0A9P1NQP1"/>
<evidence type="ECO:0000313" key="2">
    <source>
        <dbReference type="EMBL" id="CCD02208.1"/>
    </source>
</evidence>
<sequence>MRGGASGKSASPSPSPLPGGERVISSCLQHHCTIAAFFGGEAGQDLMSWS</sequence>
<proteinExistence type="predicted"/>
<organism evidence="2 3">
    <name type="scientific">Azospirillum baldaniorum</name>
    <dbReference type="NCBI Taxonomy" id="1064539"/>
    <lineage>
        <taxon>Bacteria</taxon>
        <taxon>Pseudomonadati</taxon>
        <taxon>Pseudomonadota</taxon>
        <taxon>Alphaproteobacteria</taxon>
        <taxon>Rhodospirillales</taxon>
        <taxon>Azospirillaceae</taxon>
        <taxon>Azospirillum</taxon>
    </lineage>
</organism>
<gene>
    <name evidence="2" type="ORF">AZOBR_p280094</name>
</gene>
<dbReference type="Proteomes" id="UP000007319">
    <property type="component" value="Plasmid AZOBR_p2"/>
</dbReference>